<comment type="similarity">
    <text evidence="1">Belongs to the glycosyltransferase 2 family.</text>
</comment>
<keyword evidence="4" id="KW-1133">Transmembrane helix</keyword>
<protein>
    <recommendedName>
        <fullName evidence="5">Glycosyltransferase 2-like domain-containing protein</fullName>
    </recommendedName>
</protein>
<keyword evidence="4" id="KW-0812">Transmembrane</keyword>
<evidence type="ECO:0000313" key="6">
    <source>
        <dbReference type="EMBL" id="PIS42781.1"/>
    </source>
</evidence>
<gene>
    <name evidence="6" type="ORF">COT24_01760</name>
</gene>
<dbReference type="AlphaFoldDB" id="A0A2H0YWA9"/>
<dbReference type="InterPro" id="IPR029044">
    <property type="entry name" value="Nucleotide-diphossugar_trans"/>
</dbReference>
<dbReference type="SUPFAM" id="SSF53448">
    <property type="entry name" value="Nucleotide-diphospho-sugar transferases"/>
    <property type="match status" value="1"/>
</dbReference>
<keyword evidence="4" id="KW-0472">Membrane</keyword>
<dbReference type="Gene3D" id="3.90.550.10">
    <property type="entry name" value="Spore Coat Polysaccharide Biosynthesis Protein SpsA, Chain A"/>
    <property type="match status" value="1"/>
</dbReference>
<evidence type="ECO:0000313" key="7">
    <source>
        <dbReference type="Proteomes" id="UP000231542"/>
    </source>
</evidence>
<evidence type="ECO:0000256" key="3">
    <source>
        <dbReference type="ARBA" id="ARBA00022679"/>
    </source>
</evidence>
<feature type="transmembrane region" description="Helical" evidence="4">
    <location>
        <begin position="272"/>
        <end position="294"/>
    </location>
</feature>
<comment type="caution">
    <text evidence="6">The sequence shown here is derived from an EMBL/GenBank/DDBJ whole genome shotgun (WGS) entry which is preliminary data.</text>
</comment>
<reference evidence="6 7" key="1">
    <citation type="submission" date="2017-09" db="EMBL/GenBank/DDBJ databases">
        <title>Depth-based differentiation of microbial function through sediment-hosted aquifers and enrichment of novel symbionts in the deep terrestrial subsurface.</title>
        <authorList>
            <person name="Probst A.J."/>
            <person name="Ladd B."/>
            <person name="Jarett J.K."/>
            <person name="Geller-Mcgrath D.E."/>
            <person name="Sieber C.M."/>
            <person name="Emerson J.B."/>
            <person name="Anantharaman K."/>
            <person name="Thomas B.C."/>
            <person name="Malmstrom R."/>
            <person name="Stieglmeier M."/>
            <person name="Klingl A."/>
            <person name="Woyke T."/>
            <person name="Ryan C.M."/>
            <person name="Banfield J.F."/>
        </authorList>
    </citation>
    <scope>NUCLEOTIDE SEQUENCE [LARGE SCALE GENOMIC DNA]</scope>
    <source>
        <strain evidence="6">CG08_land_8_20_14_0_20_40_16</strain>
    </source>
</reference>
<feature type="domain" description="Glycosyltransferase 2-like" evidence="5">
    <location>
        <begin position="4"/>
        <end position="170"/>
    </location>
</feature>
<keyword evidence="2" id="KW-0328">Glycosyltransferase</keyword>
<evidence type="ECO:0000256" key="2">
    <source>
        <dbReference type="ARBA" id="ARBA00022676"/>
    </source>
</evidence>
<dbReference type="GO" id="GO:0016757">
    <property type="term" value="F:glycosyltransferase activity"/>
    <property type="evidence" value="ECO:0007669"/>
    <property type="project" value="UniProtKB-KW"/>
</dbReference>
<dbReference type="Proteomes" id="UP000231542">
    <property type="component" value="Unassembled WGS sequence"/>
</dbReference>
<accession>A0A2H0YWA9</accession>
<proteinExistence type="inferred from homology"/>
<dbReference type="EMBL" id="PEXU01000020">
    <property type="protein sequence ID" value="PIS42781.1"/>
    <property type="molecule type" value="Genomic_DNA"/>
</dbReference>
<dbReference type="PANTHER" id="PTHR43179">
    <property type="entry name" value="RHAMNOSYLTRANSFERASE WBBL"/>
    <property type="match status" value="1"/>
</dbReference>
<dbReference type="PANTHER" id="PTHR43179:SF12">
    <property type="entry name" value="GALACTOFURANOSYLTRANSFERASE GLFT2"/>
    <property type="match status" value="1"/>
</dbReference>
<evidence type="ECO:0000259" key="5">
    <source>
        <dbReference type="Pfam" id="PF00535"/>
    </source>
</evidence>
<evidence type="ECO:0000256" key="4">
    <source>
        <dbReference type="SAM" id="Phobius"/>
    </source>
</evidence>
<keyword evidence="3" id="KW-0808">Transferase</keyword>
<evidence type="ECO:0000256" key="1">
    <source>
        <dbReference type="ARBA" id="ARBA00006739"/>
    </source>
</evidence>
<dbReference type="Pfam" id="PF00535">
    <property type="entry name" value="Glycos_transf_2"/>
    <property type="match status" value="1"/>
</dbReference>
<organism evidence="6 7">
    <name type="scientific">Candidatus Kerfeldbacteria bacterium CG08_land_8_20_14_0_20_40_16</name>
    <dbReference type="NCBI Taxonomy" id="2014244"/>
    <lineage>
        <taxon>Bacteria</taxon>
        <taxon>Candidatus Kerfeldiibacteriota</taxon>
    </lineage>
</organism>
<dbReference type="InterPro" id="IPR001173">
    <property type="entry name" value="Glyco_trans_2-like"/>
</dbReference>
<sequence>MKVSIAIPYFKAPESLRRLFIGLQGQNIPERLRGDIEVLVVNDEGKTQIPVKLPTLPFYTSILTSSYKGVAGARNIAIKSAKGKYIFFLDQDCIPTPEWIGSMLRRFEQEKHLMAIGGQMFPKASSGIVNYYFNITNRLEEPIIDSQTGEIVTLITGNAAFRRKALKKIGGFDEETFDSTSHGGEDVDLTYRLKSTGCDIRYEPKAIVLHEYPSNFSDIFFKYTNYGRGMRLFCLKHKIKPSQVRQPNFSLWNKFCYFLFFWKTIRKSCKQFVPVVSIFRLPIFIFFDLIRYFGHGYGYYNKNYQRRVITTQ</sequence>
<name>A0A2H0YWA9_9BACT</name>